<evidence type="ECO:0000256" key="2">
    <source>
        <dbReference type="ARBA" id="ARBA00007171"/>
    </source>
</evidence>
<feature type="domain" description="Penicillin-binding protein transpeptidase" evidence="5">
    <location>
        <begin position="347"/>
        <end position="607"/>
    </location>
</feature>
<dbReference type="SUPFAM" id="SSF56519">
    <property type="entry name" value="Penicillin binding protein dimerisation domain"/>
    <property type="match status" value="1"/>
</dbReference>
<name>A0ABP8QIB0_9ACTN</name>
<dbReference type="Gene3D" id="3.40.710.10">
    <property type="entry name" value="DD-peptidase/beta-lactamase superfamily"/>
    <property type="match status" value="1"/>
</dbReference>
<dbReference type="Proteomes" id="UP001500503">
    <property type="component" value="Unassembled WGS sequence"/>
</dbReference>
<accession>A0ABP8QIB0</accession>
<dbReference type="EMBL" id="BAABHF010000027">
    <property type="protein sequence ID" value="GAA4502351.1"/>
    <property type="molecule type" value="Genomic_DNA"/>
</dbReference>
<sequence length="613" mass="64508">MVMRRFRGALAAVSGMLLAVSGCRMFAEPSPLPTVRNFLVAWQNSDYSGAAKQTNGDRKTVAGALEALPGQLDLASLHLALGHVHKDGDDATAQFEVRIDLGDNGKPWDYGSQMHLHRSGGQWKVVWSPSIIHPKLGKGERLAVVTETPERAYVQDSQGHSLTKKVKVEVFGVLPGQLARPDATLAKLASITDLDKDRVLGRVRSAPPQEFLPLVTLQLPAQAAEAAKLVQVPGVQARTRYLPLAPAVAGDVVGQLGPATAELLQQVGAPYQPGDTIGISGLQVLDQRRLAGTPTVKVVAQTPSGASSQVLYELPGAQSRPVRTTVDRRVQGAAENALKGLRQPASLAVVHQQTGDVLAAANHLTGGKNQAFEGHYPPGMTFSMITTQALLGYHQKMNAAVACPPTYKVGDQVFRSSSPRGKTLQSNFMRSCPTAFASLYGSLSYQDLRTSAARFGIGVPWNLALPAFSGSVPPPRNDAERAAEMVGQGRIEVSPLAMALAASTVGSGTWRPPSLVKDPASPQPIQPRSLDTDSISTLQPLLRGSVTSGAARAAKVAGNKGTVSGVVAQVPYGSGKTVSWFVGFRGNVAFALAVEGKVNAAAVAARFLRAVPG</sequence>
<proteinExistence type="inferred from homology"/>
<protein>
    <submittedName>
        <fullName evidence="8">Penicillin-binding transpeptidase domain-containing protein</fullName>
    </submittedName>
</protein>
<evidence type="ECO:0000259" key="7">
    <source>
        <dbReference type="Pfam" id="PF05223"/>
    </source>
</evidence>
<evidence type="ECO:0000259" key="6">
    <source>
        <dbReference type="Pfam" id="PF03717"/>
    </source>
</evidence>
<evidence type="ECO:0000259" key="5">
    <source>
        <dbReference type="Pfam" id="PF00905"/>
    </source>
</evidence>
<dbReference type="PROSITE" id="PS51257">
    <property type="entry name" value="PROKAR_LIPOPROTEIN"/>
    <property type="match status" value="1"/>
</dbReference>
<dbReference type="Gene3D" id="3.30.1390.30">
    <property type="entry name" value="Penicillin-binding protein 2a, domain 3"/>
    <property type="match status" value="1"/>
</dbReference>
<comment type="similarity">
    <text evidence="2">Belongs to the transpeptidase family.</text>
</comment>
<keyword evidence="9" id="KW-1185">Reference proteome</keyword>
<reference evidence="9" key="1">
    <citation type="journal article" date="2019" name="Int. J. Syst. Evol. Microbiol.">
        <title>The Global Catalogue of Microorganisms (GCM) 10K type strain sequencing project: providing services to taxonomists for standard genome sequencing and annotation.</title>
        <authorList>
            <consortium name="The Broad Institute Genomics Platform"/>
            <consortium name="The Broad Institute Genome Sequencing Center for Infectious Disease"/>
            <person name="Wu L."/>
            <person name="Ma J."/>
        </authorList>
    </citation>
    <scope>NUCLEOTIDE SEQUENCE [LARGE SCALE GENOMIC DNA]</scope>
    <source>
        <strain evidence="9">JCM 17933</strain>
    </source>
</reference>
<evidence type="ECO:0000256" key="4">
    <source>
        <dbReference type="SAM" id="SignalP"/>
    </source>
</evidence>
<feature type="chain" id="PRO_5045313625" evidence="4">
    <location>
        <begin position="27"/>
        <end position="613"/>
    </location>
</feature>
<dbReference type="Pfam" id="PF05223">
    <property type="entry name" value="MecA_N"/>
    <property type="match status" value="1"/>
</dbReference>
<feature type="signal peptide" evidence="4">
    <location>
        <begin position="1"/>
        <end position="26"/>
    </location>
</feature>
<dbReference type="InterPro" id="IPR001460">
    <property type="entry name" value="PCN-bd_Tpept"/>
</dbReference>
<dbReference type="Pfam" id="PF00905">
    <property type="entry name" value="Transpeptidase"/>
    <property type="match status" value="1"/>
</dbReference>
<dbReference type="SUPFAM" id="SSF56601">
    <property type="entry name" value="beta-lactamase/transpeptidase-like"/>
    <property type="match status" value="1"/>
</dbReference>
<dbReference type="InterPro" id="IPR012338">
    <property type="entry name" value="Beta-lactam/transpept-like"/>
</dbReference>
<feature type="domain" description="Penicillin-binding protein dimerisation" evidence="6">
    <location>
        <begin position="147"/>
        <end position="306"/>
    </location>
</feature>
<dbReference type="InterPro" id="IPR032710">
    <property type="entry name" value="NTF2-like_dom_sf"/>
</dbReference>
<keyword evidence="3" id="KW-0472">Membrane</keyword>
<gene>
    <name evidence="8" type="ORF">GCM10023191_053770</name>
</gene>
<dbReference type="PANTHER" id="PTHR30627:SF24">
    <property type="entry name" value="PENICILLIN-BINDING PROTEIN 4B"/>
    <property type="match status" value="1"/>
</dbReference>
<dbReference type="InterPro" id="IPR007887">
    <property type="entry name" value="MecA_N"/>
</dbReference>
<dbReference type="InterPro" id="IPR036138">
    <property type="entry name" value="PBP_dimer_sf"/>
</dbReference>
<evidence type="ECO:0000313" key="8">
    <source>
        <dbReference type="EMBL" id="GAA4502351.1"/>
    </source>
</evidence>
<dbReference type="PANTHER" id="PTHR30627">
    <property type="entry name" value="PEPTIDOGLYCAN D,D-TRANSPEPTIDASE"/>
    <property type="match status" value="1"/>
</dbReference>
<comment type="subcellular location">
    <subcellularLocation>
        <location evidence="1">Membrane</location>
    </subcellularLocation>
</comment>
<comment type="caution">
    <text evidence="8">The sequence shown here is derived from an EMBL/GenBank/DDBJ whole genome shotgun (WGS) entry which is preliminary data.</text>
</comment>
<feature type="domain" description="NTF2-like N-terminal transpeptidase" evidence="7">
    <location>
        <begin position="31"/>
        <end position="139"/>
    </location>
</feature>
<evidence type="ECO:0000256" key="1">
    <source>
        <dbReference type="ARBA" id="ARBA00004370"/>
    </source>
</evidence>
<evidence type="ECO:0000256" key="3">
    <source>
        <dbReference type="ARBA" id="ARBA00023136"/>
    </source>
</evidence>
<dbReference type="InterPro" id="IPR050515">
    <property type="entry name" value="Beta-lactam/transpept"/>
</dbReference>
<dbReference type="SUPFAM" id="SSF54427">
    <property type="entry name" value="NTF2-like"/>
    <property type="match status" value="1"/>
</dbReference>
<dbReference type="Gene3D" id="3.90.1310.10">
    <property type="entry name" value="Penicillin-binding protein 2a (Domain 2)"/>
    <property type="match status" value="1"/>
</dbReference>
<organism evidence="8 9">
    <name type="scientific">Actinoallomurus oryzae</name>
    <dbReference type="NCBI Taxonomy" id="502180"/>
    <lineage>
        <taxon>Bacteria</taxon>
        <taxon>Bacillati</taxon>
        <taxon>Actinomycetota</taxon>
        <taxon>Actinomycetes</taxon>
        <taxon>Streptosporangiales</taxon>
        <taxon>Thermomonosporaceae</taxon>
        <taxon>Actinoallomurus</taxon>
    </lineage>
</organism>
<evidence type="ECO:0000313" key="9">
    <source>
        <dbReference type="Proteomes" id="UP001500503"/>
    </source>
</evidence>
<dbReference type="InterPro" id="IPR005311">
    <property type="entry name" value="PBP_dimer"/>
</dbReference>
<keyword evidence="4" id="KW-0732">Signal</keyword>
<dbReference type="Pfam" id="PF03717">
    <property type="entry name" value="PBP_dimer"/>
    <property type="match status" value="1"/>
</dbReference>